<dbReference type="RefSeq" id="WP_114092229.1">
    <property type="nucleotide sequence ID" value="NZ_QOUW02000035.1"/>
</dbReference>
<evidence type="ECO:0000256" key="1">
    <source>
        <dbReference type="SAM" id="SignalP"/>
    </source>
</evidence>
<keyword evidence="1" id="KW-0732">Signal</keyword>
<organism evidence="2 3">
    <name type="scientific">Vibrio harveyi</name>
    <name type="common">Beneckea harveyi</name>
    <dbReference type="NCBI Taxonomy" id="669"/>
    <lineage>
        <taxon>Bacteria</taxon>
        <taxon>Pseudomonadati</taxon>
        <taxon>Pseudomonadota</taxon>
        <taxon>Gammaproteobacteria</taxon>
        <taxon>Vibrionales</taxon>
        <taxon>Vibrionaceae</taxon>
        <taxon>Vibrio</taxon>
    </lineage>
</organism>
<protein>
    <submittedName>
        <fullName evidence="2">Uncharacterized protein</fullName>
    </submittedName>
</protein>
<feature type="chain" id="PRO_5032863977" evidence="1">
    <location>
        <begin position="22"/>
        <end position="141"/>
    </location>
</feature>
<reference evidence="2 3" key="1">
    <citation type="submission" date="2018-08" db="EMBL/GenBank/DDBJ databases">
        <title>Vibrio harveyi strains pathogenic to white snook Centropomus viridis Lockington (1877) and potential probiotic bacteria.</title>
        <authorList>
            <person name="Soto-Rodriguez S."/>
            <person name="Gomez-Gil B."/>
            <person name="Lozano-Olvera R."/>
        </authorList>
    </citation>
    <scope>NUCLEOTIDE SEQUENCE [LARGE SCALE GENOMIC DNA]</scope>
    <source>
        <strain evidence="2 3">CAIM 1508</strain>
    </source>
</reference>
<proteinExistence type="predicted"/>
<dbReference type="Proteomes" id="UP000253437">
    <property type="component" value="Unassembled WGS sequence"/>
</dbReference>
<dbReference type="AlphaFoldDB" id="A0A8B3DIY9"/>
<gene>
    <name evidence="2" type="ORF">DS957_011910</name>
</gene>
<name>A0A8B3DIY9_VIBHA</name>
<feature type="signal peptide" evidence="1">
    <location>
        <begin position="1"/>
        <end position="21"/>
    </location>
</feature>
<evidence type="ECO:0000313" key="3">
    <source>
        <dbReference type="Proteomes" id="UP000253437"/>
    </source>
</evidence>
<comment type="caution">
    <text evidence="2">The sequence shown here is derived from an EMBL/GenBank/DDBJ whole genome shotgun (WGS) entry which is preliminary data.</text>
</comment>
<evidence type="ECO:0000313" key="2">
    <source>
        <dbReference type="EMBL" id="RIW12873.1"/>
    </source>
</evidence>
<accession>A0A8B3DIY9</accession>
<sequence length="141" mass="15545">MKRLMIAATIASALVSSTTLAGEVADLYLNGNSSAIVGSSETSYGISNLFYITNERIDLIQIGTIVKCDNTKPNRINSKRIAIECIQDSEFKIIRRIKSQAGRDYIINALKTKGLLDWEGWKATAPNFIEDFKAIGNDEVL</sequence>
<dbReference type="EMBL" id="QOUW02000035">
    <property type="protein sequence ID" value="RIW12873.1"/>
    <property type="molecule type" value="Genomic_DNA"/>
</dbReference>